<dbReference type="SUPFAM" id="SSF48208">
    <property type="entry name" value="Six-hairpin glycosidases"/>
    <property type="match status" value="1"/>
</dbReference>
<dbReference type="Pfam" id="PF06824">
    <property type="entry name" value="Glyco_hydro_125"/>
    <property type="match status" value="1"/>
</dbReference>
<dbReference type="Gene3D" id="1.50.10.10">
    <property type="match status" value="1"/>
</dbReference>
<dbReference type="AlphaFoldDB" id="K0RE18"/>
<dbReference type="InterPro" id="IPR008928">
    <property type="entry name" value="6-hairpin_glycosidase_sf"/>
</dbReference>
<dbReference type="InterPro" id="IPR029044">
    <property type="entry name" value="Nucleotide-diphossugar_trans"/>
</dbReference>
<dbReference type="SMART" id="SM01149">
    <property type="entry name" value="DUF1237"/>
    <property type="match status" value="1"/>
</dbReference>
<gene>
    <name evidence="5" type="ORF">THAOC_36710</name>
</gene>
<dbReference type="Proteomes" id="UP000266841">
    <property type="component" value="Unassembled WGS sequence"/>
</dbReference>
<keyword evidence="3" id="KW-0808">Transferase</keyword>
<dbReference type="eggNOG" id="ENOG502QR7D">
    <property type="taxonomic scope" value="Eukaryota"/>
</dbReference>
<dbReference type="InterPro" id="IPR008630">
    <property type="entry name" value="Glyco_trans_34"/>
</dbReference>
<dbReference type="GO" id="GO:0016020">
    <property type="term" value="C:membrane"/>
    <property type="evidence" value="ECO:0007669"/>
    <property type="project" value="InterPro"/>
</dbReference>
<evidence type="ECO:0000256" key="1">
    <source>
        <dbReference type="ARBA" id="ARBA00005664"/>
    </source>
</evidence>
<reference evidence="5 6" key="1">
    <citation type="journal article" date="2012" name="Genome Biol.">
        <title>Genome and low-iron response of an oceanic diatom adapted to chronic iron limitation.</title>
        <authorList>
            <person name="Lommer M."/>
            <person name="Specht M."/>
            <person name="Roy A.S."/>
            <person name="Kraemer L."/>
            <person name="Andreson R."/>
            <person name="Gutowska M.A."/>
            <person name="Wolf J."/>
            <person name="Bergner S.V."/>
            <person name="Schilhabel M.B."/>
            <person name="Klostermeier U.C."/>
            <person name="Beiko R.G."/>
            <person name="Rosenstiel P."/>
            <person name="Hippler M."/>
            <person name="Laroche J."/>
        </authorList>
    </citation>
    <scope>NUCLEOTIDE SEQUENCE [LARGE SCALE GENOMIC DNA]</scope>
    <source>
        <strain evidence="5 6">CCMP1005</strain>
    </source>
</reference>
<protein>
    <submittedName>
        <fullName evidence="5">Uncharacterized protein</fullName>
    </submittedName>
</protein>
<dbReference type="InterPro" id="IPR012341">
    <property type="entry name" value="6hp_glycosidase-like_sf"/>
</dbReference>
<evidence type="ECO:0000256" key="3">
    <source>
        <dbReference type="ARBA" id="ARBA00022679"/>
    </source>
</evidence>
<dbReference type="GO" id="GO:0016757">
    <property type="term" value="F:glycosyltransferase activity"/>
    <property type="evidence" value="ECO:0007669"/>
    <property type="project" value="UniProtKB-KW"/>
</dbReference>
<keyword evidence="6" id="KW-1185">Reference proteome</keyword>
<dbReference type="Gene3D" id="3.90.550.10">
    <property type="entry name" value="Spore Coat Polysaccharide Biosynthesis Protein SpsA, Chain A"/>
    <property type="match status" value="1"/>
</dbReference>
<comment type="caution">
    <text evidence="5">The sequence shown here is derived from an EMBL/GenBank/DDBJ whole genome shotgun (WGS) entry which is preliminary data.</text>
</comment>
<feature type="region of interest" description="Disordered" evidence="4">
    <location>
        <begin position="1"/>
        <end position="59"/>
    </location>
</feature>
<dbReference type="SUPFAM" id="SSF53448">
    <property type="entry name" value="Nucleotide-diphospho-sugar transferases"/>
    <property type="match status" value="1"/>
</dbReference>
<dbReference type="EMBL" id="AGNL01049302">
    <property type="protein sequence ID" value="EJK44727.1"/>
    <property type="molecule type" value="Genomic_DNA"/>
</dbReference>
<evidence type="ECO:0000313" key="5">
    <source>
        <dbReference type="EMBL" id="EJK44727.1"/>
    </source>
</evidence>
<accession>K0RE18</accession>
<sequence>GDISDIDATSSVRGAIVDPPQPSTNQWHAAGNRSSDPGGDRQRKKNSPEGTPSSHTQPQIEIQIEIQRKGLNADIVKAIQQTAELPSFPINHRSGEKRPPLSDQAISQCHKALWHTLDTTTYVLPNNETFVITGDIRDLWLRDSAAQIHPLLVPSVYNGQSLVQYDRKLERVVSGLILKTARYIRFDPYANAFKLHGNTQYNYFERTALGRHGFISTWNYELDSACYFMRMLYFFHTNFPLHPILREKEVKEAVMIMVDVWIAEQRHEDDMYPTGRLFDCVHCNKPYRYNPKELSRGGKGSITNSSAGLTWSGFRPSDDPCKYGYLIPSNMFATVSLTYMMDLATNVWIDEPLSKKCRKLRDEIEAGIQRHGVVEHKKYGKIYAYEVDGLGKSLLMDDANVPSLLSIPYLGYKYDEQVYANTLKFILSRSDPYYHVGHSNRMEFSGIGSPHTSHIPNSIWPMAMIMEGLVSRNVTQKIHIVNQVLASSGSGWMHESFDPNNPKRFSRPWFCWPDSLFAELVMSLTDKCPQPSVGQYSIMTWSAEYAMNGTDFEKPASRMLNVKRPPQNPSKSKLVVMSVCVPGKRFSREYIHASLSNKRKFCNVWDAQCVLATELQGSDRKTYSAKWEKLHQINEMLHSDHDFDWIMWMDCDAVFTNIRIDWRKHLSPYLDDSKVLVASKDKNGINLGVLFVPHTREATRFIEEMYEMRHYIESHPNEKDWKDQAALNEMLAKDETLKNRISTDVPQGKINSFLDNPDGTRWSVGDWVAHQVWCQKDKNTKCDVNFISAARSIL</sequence>
<dbReference type="GO" id="GO:0005975">
    <property type="term" value="P:carbohydrate metabolic process"/>
    <property type="evidence" value="ECO:0007669"/>
    <property type="project" value="InterPro"/>
</dbReference>
<comment type="similarity">
    <text evidence="1">Belongs to the glycosyltransferase 34 family.</text>
</comment>
<dbReference type="OrthoDB" id="7771656at2759"/>
<name>K0RE18_THAOC</name>
<evidence type="ECO:0000313" key="6">
    <source>
        <dbReference type="Proteomes" id="UP000266841"/>
    </source>
</evidence>
<proteinExistence type="inferred from homology"/>
<dbReference type="PANTHER" id="PTHR31047:SF0">
    <property type="entry name" value="MEIOTICALLY UP-REGULATED GENE 157 PROTEIN"/>
    <property type="match status" value="1"/>
</dbReference>
<organism evidence="5 6">
    <name type="scientific">Thalassiosira oceanica</name>
    <name type="common">Marine diatom</name>
    <dbReference type="NCBI Taxonomy" id="159749"/>
    <lineage>
        <taxon>Eukaryota</taxon>
        <taxon>Sar</taxon>
        <taxon>Stramenopiles</taxon>
        <taxon>Ochrophyta</taxon>
        <taxon>Bacillariophyta</taxon>
        <taxon>Coscinodiscophyceae</taxon>
        <taxon>Thalassiosirophycidae</taxon>
        <taxon>Thalassiosirales</taxon>
        <taxon>Thalassiosiraceae</taxon>
        <taxon>Thalassiosira</taxon>
    </lineage>
</organism>
<feature type="non-terminal residue" evidence="5">
    <location>
        <position position="1"/>
    </location>
</feature>
<dbReference type="Pfam" id="PF05637">
    <property type="entry name" value="Glyco_transf_34"/>
    <property type="match status" value="2"/>
</dbReference>
<keyword evidence="2" id="KW-0328">Glycosyltransferase</keyword>
<dbReference type="PANTHER" id="PTHR31047">
    <property type="entry name" value="MEIOTICALLY UP-REGULATED GENE 157 PROTEIN"/>
    <property type="match status" value="1"/>
</dbReference>
<evidence type="ECO:0000256" key="4">
    <source>
        <dbReference type="SAM" id="MobiDB-lite"/>
    </source>
</evidence>
<evidence type="ECO:0000256" key="2">
    <source>
        <dbReference type="ARBA" id="ARBA00022676"/>
    </source>
</evidence>
<feature type="compositionally biased region" description="Polar residues" evidence="4">
    <location>
        <begin position="23"/>
        <end position="35"/>
    </location>
</feature>
<dbReference type="InterPro" id="IPR008313">
    <property type="entry name" value="GH125"/>
</dbReference>